<reference evidence="2" key="1">
    <citation type="journal article" date="2023" name="bioRxiv">
        <title>Improved chromosome-level genome assembly for marigold (Tagetes erecta).</title>
        <authorList>
            <person name="Jiang F."/>
            <person name="Yuan L."/>
            <person name="Wang S."/>
            <person name="Wang H."/>
            <person name="Xu D."/>
            <person name="Wang A."/>
            <person name="Fan W."/>
        </authorList>
    </citation>
    <scope>NUCLEOTIDE SEQUENCE</scope>
    <source>
        <strain evidence="2">WSJ</strain>
        <tissue evidence="2">Leaf</tissue>
    </source>
</reference>
<keyword evidence="1" id="KW-1133">Transmembrane helix</keyword>
<organism evidence="2 3">
    <name type="scientific">Tagetes erecta</name>
    <name type="common">African marigold</name>
    <dbReference type="NCBI Taxonomy" id="13708"/>
    <lineage>
        <taxon>Eukaryota</taxon>
        <taxon>Viridiplantae</taxon>
        <taxon>Streptophyta</taxon>
        <taxon>Embryophyta</taxon>
        <taxon>Tracheophyta</taxon>
        <taxon>Spermatophyta</taxon>
        <taxon>Magnoliopsida</taxon>
        <taxon>eudicotyledons</taxon>
        <taxon>Gunneridae</taxon>
        <taxon>Pentapetalae</taxon>
        <taxon>asterids</taxon>
        <taxon>campanulids</taxon>
        <taxon>Asterales</taxon>
        <taxon>Asteraceae</taxon>
        <taxon>Asteroideae</taxon>
        <taxon>Heliantheae alliance</taxon>
        <taxon>Tageteae</taxon>
        <taxon>Tagetes</taxon>
    </lineage>
</organism>
<comment type="caution">
    <text evidence="2">The sequence shown here is derived from an EMBL/GenBank/DDBJ whole genome shotgun (WGS) entry which is preliminary data.</text>
</comment>
<keyword evidence="3" id="KW-1185">Reference proteome</keyword>
<dbReference type="EMBL" id="JAUHHV010000004">
    <property type="protein sequence ID" value="KAK1428736.1"/>
    <property type="molecule type" value="Genomic_DNA"/>
</dbReference>
<evidence type="ECO:0000256" key="1">
    <source>
        <dbReference type="SAM" id="Phobius"/>
    </source>
</evidence>
<sequence length="97" mass="11410">MHKKHSSRVKVVEDQTLRNTMLITNSVCMCTSSFVRILSILFLSLCGLIKEKHRSYTAARFFYFLKGDHKFKVQESPICRVQTLVGFYTTYTHNSRW</sequence>
<gene>
    <name evidence="2" type="ORF">QVD17_17576</name>
</gene>
<dbReference type="Proteomes" id="UP001229421">
    <property type="component" value="Unassembled WGS sequence"/>
</dbReference>
<proteinExistence type="predicted"/>
<protein>
    <submittedName>
        <fullName evidence="2">Uncharacterized protein</fullName>
    </submittedName>
</protein>
<evidence type="ECO:0000313" key="2">
    <source>
        <dbReference type="EMBL" id="KAK1428736.1"/>
    </source>
</evidence>
<feature type="transmembrane region" description="Helical" evidence="1">
    <location>
        <begin position="21"/>
        <end position="45"/>
    </location>
</feature>
<name>A0AAD8KX47_TARER</name>
<accession>A0AAD8KX47</accession>
<evidence type="ECO:0000313" key="3">
    <source>
        <dbReference type="Proteomes" id="UP001229421"/>
    </source>
</evidence>
<dbReference type="AlphaFoldDB" id="A0AAD8KX47"/>
<keyword evidence="1" id="KW-0472">Membrane</keyword>
<keyword evidence="1" id="KW-0812">Transmembrane</keyword>